<name>A0A1F5NKS0_9BACT</name>
<reference evidence="2 3" key="1">
    <citation type="journal article" date="2016" name="Nat. Commun.">
        <title>Thousands of microbial genomes shed light on interconnected biogeochemical processes in an aquifer system.</title>
        <authorList>
            <person name="Anantharaman K."/>
            <person name="Brown C.T."/>
            <person name="Hug L.A."/>
            <person name="Sharon I."/>
            <person name="Castelle C.J."/>
            <person name="Probst A.J."/>
            <person name="Thomas B.C."/>
            <person name="Singh A."/>
            <person name="Wilkins M.J."/>
            <person name="Karaoz U."/>
            <person name="Brodie E.L."/>
            <person name="Williams K.H."/>
            <person name="Hubbard S.S."/>
            <person name="Banfield J.F."/>
        </authorList>
    </citation>
    <scope>NUCLEOTIDE SEQUENCE [LARGE SCALE GENOMIC DNA]</scope>
</reference>
<evidence type="ECO:0000313" key="3">
    <source>
        <dbReference type="Proteomes" id="UP000176864"/>
    </source>
</evidence>
<keyword evidence="1" id="KW-0812">Transmembrane</keyword>
<dbReference type="AlphaFoldDB" id="A0A1F5NKS0"/>
<dbReference type="EMBL" id="MFEK01000014">
    <property type="protein sequence ID" value="OGE78245.1"/>
    <property type="molecule type" value="Genomic_DNA"/>
</dbReference>
<accession>A0A1F5NKS0</accession>
<comment type="caution">
    <text evidence="2">The sequence shown here is derived from an EMBL/GenBank/DDBJ whole genome shotgun (WGS) entry which is preliminary data.</text>
</comment>
<keyword evidence="1" id="KW-0472">Membrane</keyword>
<dbReference type="Proteomes" id="UP000176864">
    <property type="component" value="Unassembled WGS sequence"/>
</dbReference>
<proteinExistence type="predicted"/>
<keyword evidence="1" id="KW-1133">Transmembrane helix</keyword>
<dbReference type="STRING" id="1817824.A2751_03770"/>
<feature type="transmembrane region" description="Helical" evidence="1">
    <location>
        <begin position="110"/>
        <end position="130"/>
    </location>
</feature>
<protein>
    <submittedName>
        <fullName evidence="2">Uncharacterized protein</fullName>
    </submittedName>
</protein>
<evidence type="ECO:0000256" key="1">
    <source>
        <dbReference type="SAM" id="Phobius"/>
    </source>
</evidence>
<feature type="transmembrane region" description="Helical" evidence="1">
    <location>
        <begin position="83"/>
        <end position="103"/>
    </location>
</feature>
<gene>
    <name evidence="2" type="ORF">A2751_03770</name>
</gene>
<feature type="transmembrane region" description="Helical" evidence="1">
    <location>
        <begin position="59"/>
        <end position="77"/>
    </location>
</feature>
<sequence length="160" mass="17444">MKKKHLVFMLALVILWLLQKLTTDFHSLVLPLQILMIVSTMALLGLMVVICLFEKAKAIGGLIPWIMASALLVGPYSLSHGPIGGTMLALSISATGALLFSVIIKMGIKVPAVITSLADTAFAIAFISGISVCHRHNPEVHDGLHAMREMNRRQQRRPPQ</sequence>
<organism evidence="2 3">
    <name type="scientific">Candidatus Doudnabacteria bacterium RIFCSPHIGHO2_01_FULL_46_14</name>
    <dbReference type="NCBI Taxonomy" id="1817824"/>
    <lineage>
        <taxon>Bacteria</taxon>
        <taxon>Candidatus Doudnaibacteriota</taxon>
    </lineage>
</organism>
<evidence type="ECO:0000313" key="2">
    <source>
        <dbReference type="EMBL" id="OGE78245.1"/>
    </source>
</evidence>
<feature type="transmembrane region" description="Helical" evidence="1">
    <location>
        <begin position="32"/>
        <end position="52"/>
    </location>
</feature>